<dbReference type="EMBL" id="JBFAIH010000009">
    <property type="protein sequence ID" value="MEV0364435.1"/>
    <property type="molecule type" value="Genomic_DNA"/>
</dbReference>
<evidence type="ECO:0008006" key="3">
    <source>
        <dbReference type="Google" id="ProtNLM"/>
    </source>
</evidence>
<name>A0ABV3F9W7_9NOCA</name>
<gene>
    <name evidence="1" type="ORF">AB0H72_17215</name>
</gene>
<sequence length="102" mass="11178">MSGGGDNYLSELGPEELLGRSGDLTAVRDRLVELGAADVATELDEVLSAIAGYHEPDIENYREQVERRMAKIADVVRAVEREGSEDGRQVEEAVTRYRAGID</sequence>
<proteinExistence type="predicted"/>
<evidence type="ECO:0000313" key="1">
    <source>
        <dbReference type="EMBL" id="MEV0364435.1"/>
    </source>
</evidence>
<accession>A0ABV3F9W7</accession>
<evidence type="ECO:0000313" key="2">
    <source>
        <dbReference type="Proteomes" id="UP001551658"/>
    </source>
</evidence>
<dbReference type="RefSeq" id="WP_357979536.1">
    <property type="nucleotide sequence ID" value="NZ_JBFAIH010000009.1"/>
</dbReference>
<protein>
    <recommendedName>
        <fullName evidence="3">Excreted virulence factor EspC (Type VII ESX diderm)</fullName>
    </recommendedName>
</protein>
<keyword evidence="2" id="KW-1185">Reference proteome</keyword>
<organism evidence="1 2">
    <name type="scientific">Nocardia fusca</name>
    <dbReference type="NCBI Taxonomy" id="941183"/>
    <lineage>
        <taxon>Bacteria</taxon>
        <taxon>Bacillati</taxon>
        <taxon>Actinomycetota</taxon>
        <taxon>Actinomycetes</taxon>
        <taxon>Mycobacteriales</taxon>
        <taxon>Nocardiaceae</taxon>
        <taxon>Nocardia</taxon>
    </lineage>
</organism>
<reference evidence="1 2" key="1">
    <citation type="submission" date="2024-06" db="EMBL/GenBank/DDBJ databases">
        <title>The Natural Products Discovery Center: Release of the First 8490 Sequenced Strains for Exploring Actinobacteria Biosynthetic Diversity.</title>
        <authorList>
            <person name="Kalkreuter E."/>
            <person name="Kautsar S.A."/>
            <person name="Yang D."/>
            <person name="Bader C.D."/>
            <person name="Teijaro C.N."/>
            <person name="Fluegel L."/>
            <person name="Davis C.M."/>
            <person name="Simpson J.R."/>
            <person name="Lauterbach L."/>
            <person name="Steele A.D."/>
            <person name="Gui C."/>
            <person name="Meng S."/>
            <person name="Li G."/>
            <person name="Viehrig K."/>
            <person name="Ye F."/>
            <person name="Su P."/>
            <person name="Kiefer A.F."/>
            <person name="Nichols A."/>
            <person name="Cepeda A.J."/>
            <person name="Yan W."/>
            <person name="Fan B."/>
            <person name="Jiang Y."/>
            <person name="Adhikari A."/>
            <person name="Zheng C.-J."/>
            <person name="Schuster L."/>
            <person name="Cowan T.M."/>
            <person name="Smanski M.J."/>
            <person name="Chevrette M.G."/>
            <person name="De Carvalho L.P.S."/>
            <person name="Shen B."/>
        </authorList>
    </citation>
    <scope>NUCLEOTIDE SEQUENCE [LARGE SCALE GENOMIC DNA]</scope>
    <source>
        <strain evidence="1 2">NPDC050671</strain>
    </source>
</reference>
<dbReference type="Proteomes" id="UP001551658">
    <property type="component" value="Unassembled WGS sequence"/>
</dbReference>
<comment type="caution">
    <text evidence="1">The sequence shown here is derived from an EMBL/GenBank/DDBJ whole genome shotgun (WGS) entry which is preliminary data.</text>
</comment>